<proteinExistence type="predicted"/>
<sequence>MSPHSENEKKTSFQTQVIMAAVMATAVGISFVIVGVTIFCAIRCCLRYCRKHKKTKSKTASTSSQLPTSQAVTSLPQSTSKAPSTKLLGDPSPSQGRKANHGMPGSETQLTGESTGGTTKKPKAIGTAVSMPDEALDKTQSLKASNESKKKVKKESERNYKVVEAPDNLDNLGPLSVDPPTTRAQVISGAIDNSSLIDQFNF</sequence>
<feature type="compositionally biased region" description="Polar residues" evidence="1">
    <location>
        <begin position="65"/>
        <end position="83"/>
    </location>
</feature>
<reference evidence="4" key="2">
    <citation type="submission" date="2020-10" db="UniProtKB">
        <authorList>
            <consortium name="WormBaseParasite"/>
        </authorList>
    </citation>
    <scope>IDENTIFICATION</scope>
</reference>
<evidence type="ECO:0000313" key="3">
    <source>
        <dbReference type="Proteomes" id="UP000492821"/>
    </source>
</evidence>
<name>A0A7E4ZPS7_PANRE</name>
<dbReference type="WBParaSite" id="Pan_g10107.t1">
    <property type="protein sequence ID" value="Pan_g10107.t1"/>
    <property type="gene ID" value="Pan_g10107"/>
</dbReference>
<accession>A0A7E4ZPS7</accession>
<dbReference type="Proteomes" id="UP000492821">
    <property type="component" value="Unassembled WGS sequence"/>
</dbReference>
<evidence type="ECO:0000256" key="1">
    <source>
        <dbReference type="SAM" id="MobiDB-lite"/>
    </source>
</evidence>
<feature type="region of interest" description="Disordered" evidence="1">
    <location>
        <begin position="56"/>
        <end position="177"/>
    </location>
</feature>
<protein>
    <submittedName>
        <fullName evidence="4">Synaptotagmin</fullName>
    </submittedName>
</protein>
<keyword evidence="2" id="KW-0472">Membrane</keyword>
<keyword evidence="3" id="KW-1185">Reference proteome</keyword>
<feature type="transmembrane region" description="Helical" evidence="2">
    <location>
        <begin position="20"/>
        <end position="46"/>
    </location>
</feature>
<feature type="compositionally biased region" description="Basic and acidic residues" evidence="1">
    <location>
        <begin position="146"/>
        <end position="161"/>
    </location>
</feature>
<reference evidence="3" key="1">
    <citation type="journal article" date="2013" name="Genetics">
        <title>The draft genome and transcriptome of Panagrellus redivivus are shaped by the harsh demands of a free-living lifestyle.</title>
        <authorList>
            <person name="Srinivasan J."/>
            <person name="Dillman A.R."/>
            <person name="Macchietto M.G."/>
            <person name="Heikkinen L."/>
            <person name="Lakso M."/>
            <person name="Fracchia K.M."/>
            <person name="Antoshechkin I."/>
            <person name="Mortazavi A."/>
            <person name="Wong G."/>
            <person name="Sternberg P.W."/>
        </authorList>
    </citation>
    <scope>NUCLEOTIDE SEQUENCE [LARGE SCALE GENOMIC DNA]</scope>
    <source>
        <strain evidence="3">MT8872</strain>
    </source>
</reference>
<evidence type="ECO:0000313" key="4">
    <source>
        <dbReference type="WBParaSite" id="Pan_g10107.t1"/>
    </source>
</evidence>
<dbReference type="AlphaFoldDB" id="A0A7E4ZPS7"/>
<feature type="compositionally biased region" description="Polar residues" evidence="1">
    <location>
        <begin position="106"/>
        <end position="118"/>
    </location>
</feature>
<keyword evidence="2" id="KW-0812">Transmembrane</keyword>
<keyword evidence="2" id="KW-1133">Transmembrane helix</keyword>
<organism evidence="3 4">
    <name type="scientific">Panagrellus redivivus</name>
    <name type="common">Microworm</name>
    <dbReference type="NCBI Taxonomy" id="6233"/>
    <lineage>
        <taxon>Eukaryota</taxon>
        <taxon>Metazoa</taxon>
        <taxon>Ecdysozoa</taxon>
        <taxon>Nematoda</taxon>
        <taxon>Chromadorea</taxon>
        <taxon>Rhabditida</taxon>
        <taxon>Tylenchina</taxon>
        <taxon>Panagrolaimomorpha</taxon>
        <taxon>Panagrolaimoidea</taxon>
        <taxon>Panagrolaimidae</taxon>
        <taxon>Panagrellus</taxon>
    </lineage>
</organism>
<evidence type="ECO:0000256" key="2">
    <source>
        <dbReference type="SAM" id="Phobius"/>
    </source>
</evidence>